<organism evidence="1">
    <name type="scientific">human gut metagenome</name>
    <dbReference type="NCBI Taxonomy" id="408170"/>
    <lineage>
        <taxon>unclassified sequences</taxon>
        <taxon>metagenomes</taxon>
        <taxon>organismal metagenomes</taxon>
    </lineage>
</organism>
<evidence type="ECO:0000313" key="1">
    <source>
        <dbReference type="EMBL" id="EKC72687.1"/>
    </source>
</evidence>
<dbReference type="EMBL" id="AJWZ01001817">
    <property type="protein sequence ID" value="EKC72687.1"/>
    <property type="molecule type" value="Genomic_DNA"/>
</dbReference>
<feature type="non-terminal residue" evidence="1">
    <location>
        <position position="1"/>
    </location>
</feature>
<sequence>NYGVVKRRKRNVYTYGCEHCHAVCSDKIKVYLPANDLFHTYKNNEGLLMVESEWGFCYEINEILEGDENPCFYALDRDKKGHRVYLKIVEEQ</sequence>
<comment type="caution">
    <text evidence="1">The sequence shown here is derived from an EMBL/GenBank/DDBJ whole genome shotgun (WGS) entry which is preliminary data.</text>
</comment>
<gene>
    <name evidence="1" type="ORF">OBE_02767</name>
</gene>
<name>K1THY5_9ZZZZ</name>
<protein>
    <submittedName>
        <fullName evidence="1">Uncharacterized protein</fullName>
    </submittedName>
</protein>
<proteinExistence type="predicted"/>
<accession>K1THY5</accession>
<reference evidence="1" key="1">
    <citation type="journal article" date="2013" name="Environ. Microbiol.">
        <title>Microbiota from the distal guts of lean and obese adolescents exhibit partial functional redundancy besides clear differences in community structure.</title>
        <authorList>
            <person name="Ferrer M."/>
            <person name="Ruiz A."/>
            <person name="Lanza F."/>
            <person name="Haange S.B."/>
            <person name="Oberbach A."/>
            <person name="Till H."/>
            <person name="Bargiela R."/>
            <person name="Campoy C."/>
            <person name="Segura M.T."/>
            <person name="Richter M."/>
            <person name="von Bergen M."/>
            <person name="Seifert J."/>
            <person name="Suarez A."/>
        </authorList>
    </citation>
    <scope>NUCLEOTIDE SEQUENCE</scope>
</reference>
<dbReference type="AlphaFoldDB" id="K1THY5"/>